<evidence type="ECO:0000313" key="2">
    <source>
        <dbReference type="EMBL" id="MCQ8831777.1"/>
    </source>
</evidence>
<name>A0A9X2RUZ7_STRMQ</name>
<sequence length="101" mass="11004">MGWSTSHDTTHRSADAIQEVGQQVAHVATGKDWRTVQPLFQLANRADGPFTIPAREAGRMAAVLEKAAGHSLMPIAWRTEVASLADAAQRAATARQPWEWS</sequence>
<dbReference type="Proteomes" id="UP001142400">
    <property type="component" value="Unassembled WGS sequence"/>
</dbReference>
<dbReference type="AlphaFoldDB" id="A0A9X2RUZ7"/>
<accession>A0A9X2RUZ7</accession>
<dbReference type="RefSeq" id="WP_257632656.1">
    <property type="nucleotide sequence ID" value="NZ_JANIIC010000027.1"/>
</dbReference>
<reference evidence="2" key="1">
    <citation type="submission" date="2022-06" db="EMBL/GenBank/DDBJ databases">
        <title>WGS of actinobacteria.</title>
        <authorList>
            <person name="Thawai C."/>
        </authorList>
    </citation>
    <scope>NUCLEOTIDE SEQUENCE</scope>
    <source>
        <strain evidence="2">DSM 42010</strain>
    </source>
</reference>
<evidence type="ECO:0000313" key="3">
    <source>
        <dbReference type="Proteomes" id="UP001142400"/>
    </source>
</evidence>
<dbReference type="Pfam" id="PF24881">
    <property type="entry name" value="DUF7739"/>
    <property type="match status" value="1"/>
</dbReference>
<evidence type="ECO:0000259" key="1">
    <source>
        <dbReference type="Pfam" id="PF24881"/>
    </source>
</evidence>
<organism evidence="2 3">
    <name type="scientific">Streptomyces malaysiensis subsp. samsunensis</name>
    <dbReference type="NCBI Taxonomy" id="459658"/>
    <lineage>
        <taxon>Bacteria</taxon>
        <taxon>Bacillati</taxon>
        <taxon>Actinomycetota</taxon>
        <taxon>Actinomycetes</taxon>
        <taxon>Kitasatosporales</taxon>
        <taxon>Streptomycetaceae</taxon>
        <taxon>Streptomyces</taxon>
        <taxon>Streptomyces violaceusniger group</taxon>
    </lineage>
</organism>
<dbReference type="InterPro" id="IPR056641">
    <property type="entry name" value="DUF7739"/>
</dbReference>
<protein>
    <recommendedName>
        <fullName evidence="1">DUF7739 domain-containing protein</fullName>
    </recommendedName>
</protein>
<feature type="domain" description="DUF7739" evidence="1">
    <location>
        <begin position="6"/>
        <end position="101"/>
    </location>
</feature>
<dbReference type="EMBL" id="JANIIC010000027">
    <property type="protein sequence ID" value="MCQ8831777.1"/>
    <property type="molecule type" value="Genomic_DNA"/>
</dbReference>
<keyword evidence="3" id="KW-1185">Reference proteome</keyword>
<comment type="caution">
    <text evidence="2">The sequence shown here is derived from an EMBL/GenBank/DDBJ whole genome shotgun (WGS) entry which is preliminary data.</text>
</comment>
<proteinExistence type="predicted"/>
<gene>
    <name evidence="2" type="ORF">NQU54_22575</name>
</gene>